<accession>A0A7D5TE14</accession>
<dbReference type="KEGG" id="hpel:HZS54_23130"/>
<reference evidence="2 3" key="1">
    <citation type="submission" date="2020-07" db="EMBL/GenBank/DDBJ databases">
        <title>Halosimplex litoreum sp. nov. and Halosimplex rubrum sp. nov., isolated from different salt environments.</title>
        <authorList>
            <person name="Cui H."/>
        </authorList>
    </citation>
    <scope>NUCLEOTIDE SEQUENCE [LARGE SCALE GENOMIC DNA]</scope>
    <source>
        <strain evidence="2 3">R2</strain>
    </source>
</reference>
<dbReference type="OrthoDB" id="238357at2157"/>
<proteinExistence type="predicted"/>
<dbReference type="Proteomes" id="UP000509346">
    <property type="component" value="Chromosome"/>
</dbReference>
<feature type="compositionally biased region" description="Low complexity" evidence="1">
    <location>
        <begin position="1"/>
        <end position="23"/>
    </location>
</feature>
<evidence type="ECO:0000313" key="3">
    <source>
        <dbReference type="Proteomes" id="UP000509346"/>
    </source>
</evidence>
<keyword evidence="3" id="KW-1185">Reference proteome</keyword>
<feature type="region of interest" description="Disordered" evidence="1">
    <location>
        <begin position="1"/>
        <end position="51"/>
    </location>
</feature>
<organism evidence="2 3">
    <name type="scientific">Halosimplex pelagicum</name>
    <dbReference type="NCBI Taxonomy" id="869886"/>
    <lineage>
        <taxon>Archaea</taxon>
        <taxon>Methanobacteriati</taxon>
        <taxon>Methanobacteriota</taxon>
        <taxon>Stenosarchaea group</taxon>
        <taxon>Halobacteria</taxon>
        <taxon>Halobacteriales</taxon>
        <taxon>Haloarculaceae</taxon>
        <taxon>Halosimplex</taxon>
    </lineage>
</organism>
<sequence length="207" mass="22594">MTSTETPLTTMSPTLTPSATLTPEPSPVSAETTVPPVTTVPTPTPASDPFANEKYDEFVGAVFGEAEVDAATPIRLRAWKVAEGNSLIVVLNLTSKSENDVKRASEINTLVSSGYAQAVAHHDLGRIDGKITDRLRIAEVNNTGTQPKTLIVNTSLAREYYTGQINAVEFTEEYWDTERNMTADEIEFVYNMDMRTGNQTLYNATAD</sequence>
<name>A0A7D5TE14_9EURY</name>
<dbReference type="AlphaFoldDB" id="A0A7D5TE14"/>
<dbReference type="GeneID" id="56085549"/>
<dbReference type="EMBL" id="CP058909">
    <property type="protein sequence ID" value="QLH84353.1"/>
    <property type="molecule type" value="Genomic_DNA"/>
</dbReference>
<evidence type="ECO:0000256" key="1">
    <source>
        <dbReference type="SAM" id="MobiDB-lite"/>
    </source>
</evidence>
<evidence type="ECO:0000313" key="2">
    <source>
        <dbReference type="EMBL" id="QLH84353.1"/>
    </source>
</evidence>
<dbReference type="RefSeq" id="WP_179919442.1">
    <property type="nucleotide sequence ID" value="NZ_CP058909.1"/>
</dbReference>
<protein>
    <submittedName>
        <fullName evidence="2">Uncharacterized protein</fullName>
    </submittedName>
</protein>
<gene>
    <name evidence="2" type="ORF">HZS54_23130</name>
</gene>
<feature type="compositionally biased region" description="Low complexity" evidence="1">
    <location>
        <begin position="32"/>
        <end position="41"/>
    </location>
</feature>